<evidence type="ECO:0000259" key="2">
    <source>
        <dbReference type="PROSITE" id="PS50097"/>
    </source>
</evidence>
<evidence type="ECO:0000256" key="1">
    <source>
        <dbReference type="PROSITE-ProRule" id="PRU00235"/>
    </source>
</evidence>
<dbReference type="SUPFAM" id="SSF50985">
    <property type="entry name" value="RCC1/BLIP-II"/>
    <property type="match status" value="2"/>
</dbReference>
<dbReference type="PROSITE" id="PS50097">
    <property type="entry name" value="BTB"/>
    <property type="match status" value="1"/>
</dbReference>
<evidence type="ECO:0000313" key="4">
    <source>
        <dbReference type="Proteomes" id="UP001146793"/>
    </source>
</evidence>
<feature type="repeat" description="RCC1" evidence="1">
    <location>
        <begin position="87"/>
        <end position="159"/>
    </location>
</feature>
<dbReference type="InterPro" id="IPR009091">
    <property type="entry name" value="RCC1/BLIP-II"/>
</dbReference>
<dbReference type="Gene3D" id="3.30.710.10">
    <property type="entry name" value="Potassium Channel Kv1.1, Chain A"/>
    <property type="match status" value="1"/>
</dbReference>
<dbReference type="EMBL" id="JANTQA010000060">
    <property type="protein sequence ID" value="KAJ3428178.1"/>
    <property type="molecule type" value="Genomic_DNA"/>
</dbReference>
<reference evidence="3" key="1">
    <citation type="submission" date="2022-08" db="EMBL/GenBank/DDBJ databases">
        <title>Novel sulphate-reducing endosymbionts in the free-living metamonad Anaeramoeba.</title>
        <authorList>
            <person name="Jerlstrom-Hultqvist J."/>
            <person name="Cepicka I."/>
            <person name="Gallot-Lavallee L."/>
            <person name="Salas-Leiva D."/>
            <person name="Curtis B.A."/>
            <person name="Zahonova K."/>
            <person name="Pipaliya S."/>
            <person name="Dacks J."/>
            <person name="Roger A.J."/>
        </authorList>
    </citation>
    <scope>NUCLEOTIDE SEQUENCE</scope>
    <source>
        <strain evidence="3">Busselton2</strain>
    </source>
</reference>
<dbReference type="InterPro" id="IPR051553">
    <property type="entry name" value="Ran_GTPase-activating"/>
</dbReference>
<accession>A0AAV7YKQ8</accession>
<dbReference type="Proteomes" id="UP001146793">
    <property type="component" value="Unassembled WGS sequence"/>
</dbReference>
<dbReference type="SUPFAM" id="SSF54695">
    <property type="entry name" value="POZ domain"/>
    <property type="match status" value="1"/>
</dbReference>
<comment type="caution">
    <text evidence="3">The sequence shown here is derived from an EMBL/GenBank/DDBJ whole genome shotgun (WGS) entry which is preliminary data.</text>
</comment>
<organism evidence="3 4">
    <name type="scientific">Anaeramoeba flamelloides</name>
    <dbReference type="NCBI Taxonomy" id="1746091"/>
    <lineage>
        <taxon>Eukaryota</taxon>
        <taxon>Metamonada</taxon>
        <taxon>Anaeramoebidae</taxon>
        <taxon>Anaeramoeba</taxon>
    </lineage>
</organism>
<sequence length="591" mass="68229">MNLNSFGVTKKELGSDLEVPSFIPHPLTLLGNMIITQISSSLHSTIFLTNEGKLIEINQKDPLNHDLPSIKQISSGSEHHVLLTKKGDVYAWGNDDTLNGSFGIDTQDIDFDSESSLLKRQQIGLVKKPTKDKFFGAKAGREVLMIVAGHNNTFLKCKKSNDQISWYGCGSNEFGNLCLDETFERVTKWTKLTLLSSLVEIFKSNYSEHFFGASKEGKIYGWGKNTFAQLGYQSKTDFARRKPKEIKHLNLNQIKKIETGPDFTCVLDKKGQIHYSGISIFHVESRSFKVIKNFKEEKVLDFGIGNDYILILTQENGFYYITGKKPIQIEDSRLNKRIKSITVGYKFSCYIDFNYNDLLNDFLIIYQKQLFTDAALFGTRCHQIILEKRTKKSLIEIKKCLANYAPSKTEIDYFIKWVYGLQIDLRYFSMVFKKLKIKKKIIYIPFDSCISDLYFDQQSKDFNLINIDQNGNSNSNSNSNNIVNSNNTKTIFLIHKLVLQARCKYFNRFLQTNLDAIEFVFSKIKVSNNAIKIFIFYLYFNEIQLPEIFKNKQIKIKINIIEELKKLSNNLEIFSISNFRNEIKKLELSIL</sequence>
<dbReference type="PROSITE" id="PS50012">
    <property type="entry name" value="RCC1_3"/>
    <property type="match status" value="2"/>
</dbReference>
<dbReference type="Pfam" id="PF13540">
    <property type="entry name" value="RCC1_2"/>
    <property type="match status" value="1"/>
</dbReference>
<dbReference type="Gene3D" id="2.130.10.30">
    <property type="entry name" value="Regulator of chromosome condensation 1/beta-lactamase-inhibitor protein II"/>
    <property type="match status" value="1"/>
</dbReference>
<gene>
    <name evidence="3" type="ORF">M0812_25810</name>
</gene>
<dbReference type="InterPro" id="IPR000210">
    <property type="entry name" value="BTB/POZ_dom"/>
</dbReference>
<dbReference type="PANTHER" id="PTHR45982">
    <property type="entry name" value="REGULATOR OF CHROMOSOME CONDENSATION"/>
    <property type="match status" value="1"/>
</dbReference>
<dbReference type="PANTHER" id="PTHR45982:SF1">
    <property type="entry name" value="REGULATOR OF CHROMOSOME CONDENSATION"/>
    <property type="match status" value="1"/>
</dbReference>
<dbReference type="Pfam" id="PF00415">
    <property type="entry name" value="RCC1"/>
    <property type="match status" value="1"/>
</dbReference>
<dbReference type="GO" id="GO:0005085">
    <property type="term" value="F:guanyl-nucleotide exchange factor activity"/>
    <property type="evidence" value="ECO:0007669"/>
    <property type="project" value="TreeGrafter"/>
</dbReference>
<protein>
    <submittedName>
        <fullName evidence="3">Regulator of chromosome condensation</fullName>
    </submittedName>
</protein>
<dbReference type="InterPro" id="IPR000408">
    <property type="entry name" value="Reg_chr_condens"/>
</dbReference>
<feature type="domain" description="BTB" evidence="2">
    <location>
        <begin position="479"/>
        <end position="547"/>
    </location>
</feature>
<proteinExistence type="predicted"/>
<dbReference type="GO" id="GO:0005737">
    <property type="term" value="C:cytoplasm"/>
    <property type="evidence" value="ECO:0007669"/>
    <property type="project" value="TreeGrafter"/>
</dbReference>
<dbReference type="AlphaFoldDB" id="A0AAV7YKQ8"/>
<name>A0AAV7YKQ8_9EUKA</name>
<evidence type="ECO:0000313" key="3">
    <source>
        <dbReference type="EMBL" id="KAJ3428178.1"/>
    </source>
</evidence>
<dbReference type="InterPro" id="IPR011333">
    <property type="entry name" value="SKP1/BTB/POZ_sf"/>
</dbReference>
<feature type="repeat" description="RCC1" evidence="1">
    <location>
        <begin position="217"/>
        <end position="270"/>
    </location>
</feature>